<dbReference type="EMBL" id="KQ085915">
    <property type="protein sequence ID" value="KLO16513.1"/>
    <property type="molecule type" value="Genomic_DNA"/>
</dbReference>
<evidence type="ECO:0000313" key="1">
    <source>
        <dbReference type="EMBL" id="KLO16513.1"/>
    </source>
</evidence>
<dbReference type="Gene3D" id="3.30.710.10">
    <property type="entry name" value="Potassium Channel Kv1.1, Chain A"/>
    <property type="match status" value="1"/>
</dbReference>
<dbReference type="Proteomes" id="UP000053477">
    <property type="component" value="Unassembled WGS sequence"/>
</dbReference>
<dbReference type="STRING" id="27342.A0A0H2S498"/>
<proteinExistence type="predicted"/>
<dbReference type="AlphaFoldDB" id="A0A0H2S498"/>
<protein>
    <recommendedName>
        <fullName evidence="3">BTB domain-containing protein</fullName>
    </recommendedName>
</protein>
<gene>
    <name evidence="1" type="ORF">SCHPADRAFT_848101</name>
</gene>
<evidence type="ECO:0008006" key="3">
    <source>
        <dbReference type="Google" id="ProtNLM"/>
    </source>
</evidence>
<accession>A0A0H2S498</accession>
<keyword evidence="2" id="KW-1185">Reference proteome</keyword>
<name>A0A0H2S498_9AGAM</name>
<dbReference type="OrthoDB" id="3218112at2759"/>
<evidence type="ECO:0000313" key="2">
    <source>
        <dbReference type="Proteomes" id="UP000053477"/>
    </source>
</evidence>
<dbReference type="InterPro" id="IPR011333">
    <property type="entry name" value="SKP1/BTB/POZ_sf"/>
</dbReference>
<organism evidence="1 2">
    <name type="scientific">Schizopora paradoxa</name>
    <dbReference type="NCBI Taxonomy" id="27342"/>
    <lineage>
        <taxon>Eukaryota</taxon>
        <taxon>Fungi</taxon>
        <taxon>Dikarya</taxon>
        <taxon>Basidiomycota</taxon>
        <taxon>Agaricomycotina</taxon>
        <taxon>Agaricomycetes</taxon>
        <taxon>Hymenochaetales</taxon>
        <taxon>Schizoporaceae</taxon>
        <taxon>Schizopora</taxon>
    </lineage>
</organism>
<dbReference type="InParanoid" id="A0A0H2S498"/>
<reference evidence="1 2" key="1">
    <citation type="submission" date="2015-04" db="EMBL/GenBank/DDBJ databases">
        <title>Complete genome sequence of Schizopora paradoxa KUC8140, a cosmopolitan wood degrader in East Asia.</title>
        <authorList>
            <consortium name="DOE Joint Genome Institute"/>
            <person name="Min B."/>
            <person name="Park H."/>
            <person name="Jang Y."/>
            <person name="Kim J.-J."/>
            <person name="Kim K.H."/>
            <person name="Pangilinan J."/>
            <person name="Lipzen A."/>
            <person name="Riley R."/>
            <person name="Grigoriev I.V."/>
            <person name="Spatafora J.W."/>
            <person name="Choi I.-G."/>
        </authorList>
    </citation>
    <scope>NUCLEOTIDE SEQUENCE [LARGE SCALE GENOMIC DNA]</scope>
    <source>
        <strain evidence="1 2">KUC8140</strain>
    </source>
</reference>
<sequence length="350" mass="40262">MSIDFDPPGVRHERHWTPSGSVILCAISQARTRSVLFRVHKSLLIEQSEVFESMFDIPQGDSKSTENAEYYDRAPLVRLPDTAEEVSGLLNALRDPLTLCEPSAMPDTPMRLRNALHLATKYLMTDLRSKLVRILEREWPSSLEELEIRNHAFDEFPKANMFKMSYEGWPRIFTPEPAASIALAEEFDIESILPWAYYDLTRCVASRCWDSCLSEEEGSFVETSTSRGKAARWECLSASALLRMLRIREFLNGERTKRFKSYVELTGAHYTVGHSSCEDSFCQLLSEAHSEATARSDSDPDILKLLRRLSMRISARPNKELCVCCRSVFLRGVYKRKDEVWREVERMSRL</sequence>